<dbReference type="OrthoDB" id="622735at2"/>
<organism evidence="1 2">
    <name type="scientific">Cyclobacterium amurskyense</name>
    <dbReference type="NCBI Taxonomy" id="320787"/>
    <lineage>
        <taxon>Bacteria</taxon>
        <taxon>Pseudomonadati</taxon>
        <taxon>Bacteroidota</taxon>
        <taxon>Cytophagia</taxon>
        <taxon>Cytophagales</taxon>
        <taxon>Cyclobacteriaceae</taxon>
        <taxon>Cyclobacterium</taxon>
    </lineage>
</organism>
<protein>
    <recommendedName>
        <fullName evidence="3">Neutral/alkaline non-lysosomal ceramidase N-terminal domain-containing protein</fullName>
    </recommendedName>
</protein>
<dbReference type="Proteomes" id="UP000036520">
    <property type="component" value="Chromosome"/>
</dbReference>
<reference evidence="1 2" key="1">
    <citation type="submission" date="2015-07" db="EMBL/GenBank/DDBJ databases">
        <authorList>
            <person name="Kim K.M."/>
        </authorList>
    </citation>
    <scope>NUCLEOTIDE SEQUENCE [LARGE SCALE GENOMIC DNA]</scope>
    <source>
        <strain evidence="1 2">KCTC 12363</strain>
    </source>
</reference>
<keyword evidence="2" id="KW-1185">Reference proteome</keyword>
<dbReference type="EMBL" id="CP012040">
    <property type="protein sequence ID" value="AKP53076.1"/>
    <property type="molecule type" value="Genomic_DNA"/>
</dbReference>
<evidence type="ECO:0000313" key="2">
    <source>
        <dbReference type="Proteomes" id="UP000036520"/>
    </source>
</evidence>
<evidence type="ECO:0000313" key="1">
    <source>
        <dbReference type="EMBL" id="AKP53076.1"/>
    </source>
</evidence>
<dbReference type="AlphaFoldDB" id="A0A0H4PF38"/>
<evidence type="ECO:0008006" key="3">
    <source>
        <dbReference type="Google" id="ProtNLM"/>
    </source>
</evidence>
<dbReference type="STRING" id="320787.CA2015_3699"/>
<proteinExistence type="predicted"/>
<dbReference type="PATRIC" id="fig|320787.5.peg.4053"/>
<dbReference type="KEGG" id="camu:CA2015_3699"/>
<dbReference type="RefSeq" id="WP_048643221.1">
    <property type="nucleotide sequence ID" value="NZ_CP012040.1"/>
</dbReference>
<accession>A0A0H4PF38</accession>
<gene>
    <name evidence="1" type="ORF">CA2015_3699</name>
</gene>
<name>A0A0H4PF38_9BACT</name>
<sequence length="529" mass="58306">MIYLKHQVLILLFLSLISIQGYAQSENEISLKVGWSTANITPDMPVLVAGQFHARLSEGVMDPVTATILALESGGGENAEKTIWISCDLVGISDGMRTTANLRDEIRNRVIKAIPAIRPEQIIVNATHTHAAPYVASTAAVEDIYGVSLEQMADGKPAMSPADYIPFAADKIADGVINAWENRKPGGMSLGLGHAVVGLNRLQALKHGKSRMYGNTNSTEFSHIEGHEDHSLNLMYFWDINKQLTGVIINIASPSQVSEHSYKLSADFWHDTKEALRKSLGESVYVLAQASAAGDQSPHVMVGSKAEERMQQLLGFDEEGTGRGSLGQRKQIAKRIADEVIDLFPVMKANIEWSPEFKHEMKLVPLSRRLLSKEDVAKATKEAKTWKSEYEKLKAELRDNPSIIKTPRWYKAITISYSKLRRGLVVSERFELEKVQPKMPIEVHVVRIGDAVFATNPFELYLDYGMQMKAQSPAIQTFIVQLTGSGSYLPTKRSIEGGAYGAVPASTLMGPKGGDELVAETLSIINTMW</sequence>